<dbReference type="Proteomes" id="UP000623467">
    <property type="component" value="Unassembled WGS sequence"/>
</dbReference>
<dbReference type="EMBL" id="JACAZH010000005">
    <property type="protein sequence ID" value="KAF7368022.1"/>
    <property type="molecule type" value="Genomic_DNA"/>
</dbReference>
<proteinExistence type="predicted"/>
<organism evidence="1 2">
    <name type="scientific">Mycena sanguinolenta</name>
    <dbReference type="NCBI Taxonomy" id="230812"/>
    <lineage>
        <taxon>Eukaryota</taxon>
        <taxon>Fungi</taxon>
        <taxon>Dikarya</taxon>
        <taxon>Basidiomycota</taxon>
        <taxon>Agaricomycotina</taxon>
        <taxon>Agaricomycetes</taxon>
        <taxon>Agaricomycetidae</taxon>
        <taxon>Agaricales</taxon>
        <taxon>Marasmiineae</taxon>
        <taxon>Mycenaceae</taxon>
        <taxon>Mycena</taxon>
    </lineage>
</organism>
<evidence type="ECO:0000313" key="1">
    <source>
        <dbReference type="EMBL" id="KAF7368022.1"/>
    </source>
</evidence>
<reference evidence="1" key="1">
    <citation type="submission" date="2020-05" db="EMBL/GenBank/DDBJ databases">
        <title>Mycena genomes resolve the evolution of fungal bioluminescence.</title>
        <authorList>
            <person name="Tsai I.J."/>
        </authorList>
    </citation>
    <scope>NUCLEOTIDE SEQUENCE</scope>
    <source>
        <strain evidence="1">160909Yilan</strain>
    </source>
</reference>
<sequence length="240" mass="26889">MHPVPAYVSQQEFKEKVDALVDSLLALPVCERNFINFDILLPNNLLAADMKPSGTSGQPPPGVWFKFECETEDHLTEILRDEQVKKVIAGAKDFGFHDNASLFTADVTTRVDVVSPSPKARFHASFVAKIPKDISVDEFHAKLEAAVDSFVELPVCQNNILKHTYLRQNMNIADETRALDYPDAEQIVVLLHEHGTWDDLIKITQDAAYRKLMAEQVHKALPGTEMWGFSLDVVTKISTS</sequence>
<evidence type="ECO:0000313" key="2">
    <source>
        <dbReference type="Proteomes" id="UP000623467"/>
    </source>
</evidence>
<dbReference type="OrthoDB" id="2850897at2759"/>
<name>A0A8H7DCN8_9AGAR</name>
<gene>
    <name evidence="1" type="ORF">MSAN_00868000</name>
</gene>
<dbReference type="AlphaFoldDB" id="A0A8H7DCN8"/>
<protein>
    <submittedName>
        <fullName evidence="1">Uncharacterized protein</fullName>
    </submittedName>
</protein>
<keyword evidence="2" id="KW-1185">Reference proteome</keyword>
<comment type="caution">
    <text evidence="1">The sequence shown here is derived from an EMBL/GenBank/DDBJ whole genome shotgun (WGS) entry which is preliminary data.</text>
</comment>
<accession>A0A8H7DCN8</accession>